<evidence type="ECO:0000256" key="5">
    <source>
        <dbReference type="RuleBase" id="RU362125"/>
    </source>
</evidence>
<dbReference type="Gene3D" id="1.20.140.10">
    <property type="entry name" value="Butyryl-CoA Dehydrogenase, subunit A, domain 3"/>
    <property type="match status" value="1"/>
</dbReference>
<dbReference type="InterPro" id="IPR009075">
    <property type="entry name" value="AcylCo_DH/oxidase_C"/>
</dbReference>
<comment type="cofactor">
    <cofactor evidence="1 5">
        <name>FAD</name>
        <dbReference type="ChEBI" id="CHEBI:57692"/>
    </cofactor>
</comment>
<evidence type="ECO:0000259" key="8">
    <source>
        <dbReference type="Pfam" id="PF02771"/>
    </source>
</evidence>
<dbReference type="Pfam" id="PF02770">
    <property type="entry name" value="Acyl-CoA_dh_M"/>
    <property type="match status" value="1"/>
</dbReference>
<dbReference type="SUPFAM" id="SSF47203">
    <property type="entry name" value="Acyl-CoA dehydrogenase C-terminal domain-like"/>
    <property type="match status" value="1"/>
</dbReference>
<accession>A0ABX9W7X2</accession>
<dbReference type="EMBL" id="RHGB01000002">
    <property type="protein sequence ID" value="RNL67080.1"/>
    <property type="molecule type" value="Genomic_DNA"/>
</dbReference>
<evidence type="ECO:0000256" key="2">
    <source>
        <dbReference type="ARBA" id="ARBA00009347"/>
    </source>
</evidence>
<comment type="similarity">
    <text evidence="2 5">Belongs to the acyl-CoA dehydrogenase family.</text>
</comment>
<dbReference type="InterPro" id="IPR013786">
    <property type="entry name" value="AcylCoA_DH/ox_N"/>
</dbReference>
<evidence type="ECO:0000256" key="4">
    <source>
        <dbReference type="ARBA" id="ARBA00022827"/>
    </source>
</evidence>
<dbReference type="PROSITE" id="PS00072">
    <property type="entry name" value="ACYL_COA_DH_1"/>
    <property type="match status" value="1"/>
</dbReference>
<dbReference type="InterPro" id="IPR006089">
    <property type="entry name" value="Acyl-CoA_DH_CS"/>
</dbReference>
<dbReference type="InterPro" id="IPR046373">
    <property type="entry name" value="Acyl-CoA_Oxase/DH_mid-dom_sf"/>
</dbReference>
<feature type="domain" description="Acyl-CoA oxidase/dehydrogenase middle" evidence="7">
    <location>
        <begin position="123"/>
        <end position="218"/>
    </location>
</feature>
<keyword evidence="3 5" id="KW-0285">Flavoprotein</keyword>
<keyword evidence="5" id="KW-0560">Oxidoreductase</keyword>
<gene>
    <name evidence="9" type="ORF">D0911_02310</name>
</gene>
<comment type="caution">
    <text evidence="9">The sequence shown here is derived from an EMBL/GenBank/DDBJ whole genome shotgun (WGS) entry which is preliminary data.</text>
</comment>
<dbReference type="SUPFAM" id="SSF56645">
    <property type="entry name" value="Acyl-CoA dehydrogenase NM domain-like"/>
    <property type="match status" value="1"/>
</dbReference>
<protein>
    <submittedName>
        <fullName evidence="9">Acyl-CoA dehydrogenase</fullName>
    </submittedName>
</protein>
<organism evidence="9 10">
    <name type="scientific">Zhongshania marina</name>
    <dbReference type="NCBI Taxonomy" id="2304603"/>
    <lineage>
        <taxon>Bacteria</taxon>
        <taxon>Pseudomonadati</taxon>
        <taxon>Pseudomonadota</taxon>
        <taxon>Gammaproteobacteria</taxon>
        <taxon>Cellvibrionales</taxon>
        <taxon>Spongiibacteraceae</taxon>
        <taxon>Zhongshania</taxon>
    </lineage>
</organism>
<dbReference type="Pfam" id="PF02771">
    <property type="entry name" value="Acyl-CoA_dh_N"/>
    <property type="match status" value="1"/>
</dbReference>
<dbReference type="PANTHER" id="PTHR43884">
    <property type="entry name" value="ACYL-COA DEHYDROGENASE"/>
    <property type="match status" value="1"/>
</dbReference>
<evidence type="ECO:0000259" key="6">
    <source>
        <dbReference type="Pfam" id="PF00441"/>
    </source>
</evidence>
<dbReference type="Gene3D" id="1.10.540.10">
    <property type="entry name" value="Acyl-CoA dehydrogenase/oxidase, N-terminal domain"/>
    <property type="match status" value="1"/>
</dbReference>
<evidence type="ECO:0000313" key="9">
    <source>
        <dbReference type="EMBL" id="RNL67080.1"/>
    </source>
</evidence>
<keyword evidence="4 5" id="KW-0274">FAD</keyword>
<sequence>MLPRHFTEDQIMFRDAYRKFLDKEIAPNVERWREQGIVDREAYTKAGEQGFLMIWPEEKYGGMGDEDFRFEQIIMEETANVYAGDWTNTLHSRLVGPYLSRFGNEEQKQRFLPKCVTGECILAVAMTEPDAGSDLAGMRATAKDMGDYWLLNGAKTYISNGINADLVIVAAKTDPENNPHAVGLFLVERGMEGFERGRNLKKMGMKAQDTAEMFFTDVKVPKSNVLGDPQKGFIYLMQGLAEERLIGACGFISAAQKAFEVTREFVMERKAFGKPLSGFQNTQFKLADLRTEIDVAQAYVDACVAAYNDGKLTAEDAAKAKLYTSEVLGRMVDEGVQLHGGAGYMDEYPISRMYTDARITRIFAGTSEIMKLIISREIFSESFLTYIDRN</sequence>
<dbReference type="InterPro" id="IPR036250">
    <property type="entry name" value="AcylCo_DH-like_C"/>
</dbReference>
<dbReference type="RefSeq" id="WP_123181335.1">
    <property type="nucleotide sequence ID" value="NZ_RHGB01000002.1"/>
</dbReference>
<evidence type="ECO:0000259" key="7">
    <source>
        <dbReference type="Pfam" id="PF02770"/>
    </source>
</evidence>
<evidence type="ECO:0000256" key="1">
    <source>
        <dbReference type="ARBA" id="ARBA00001974"/>
    </source>
</evidence>
<dbReference type="Gene3D" id="2.40.110.10">
    <property type="entry name" value="Butyryl-CoA Dehydrogenase, subunit A, domain 2"/>
    <property type="match status" value="1"/>
</dbReference>
<dbReference type="InterPro" id="IPR037069">
    <property type="entry name" value="AcylCoA_DH/ox_N_sf"/>
</dbReference>
<dbReference type="InterPro" id="IPR009100">
    <property type="entry name" value="AcylCoA_DH/oxidase_NM_dom_sf"/>
</dbReference>
<keyword evidence="10" id="KW-1185">Reference proteome</keyword>
<evidence type="ECO:0000256" key="3">
    <source>
        <dbReference type="ARBA" id="ARBA00022630"/>
    </source>
</evidence>
<dbReference type="Pfam" id="PF00441">
    <property type="entry name" value="Acyl-CoA_dh_1"/>
    <property type="match status" value="1"/>
</dbReference>
<reference evidence="9 10" key="1">
    <citation type="submission" date="2018-10" db="EMBL/GenBank/DDBJ databases">
        <title>Draft genome sequence of Zhongshania sp. DSW25-10.</title>
        <authorList>
            <person name="Oh J."/>
        </authorList>
    </citation>
    <scope>NUCLEOTIDE SEQUENCE [LARGE SCALE GENOMIC DNA]</scope>
    <source>
        <strain evidence="9 10">DSW25-10</strain>
    </source>
</reference>
<dbReference type="InterPro" id="IPR006091">
    <property type="entry name" value="Acyl-CoA_Oxase/DH_mid-dom"/>
</dbReference>
<dbReference type="PANTHER" id="PTHR43884:SF12">
    <property type="entry name" value="ISOVALERYL-COA DEHYDROGENASE, MITOCHONDRIAL-RELATED"/>
    <property type="match status" value="1"/>
</dbReference>
<name>A0ABX9W7X2_9GAMM</name>
<feature type="domain" description="Acyl-CoA dehydrogenase/oxidase N-terminal" evidence="8">
    <location>
        <begin position="7"/>
        <end position="119"/>
    </location>
</feature>
<dbReference type="PROSITE" id="PS00073">
    <property type="entry name" value="ACYL_COA_DH_2"/>
    <property type="match status" value="1"/>
</dbReference>
<feature type="domain" description="Acyl-CoA dehydrogenase/oxidase C-terminal" evidence="6">
    <location>
        <begin position="231"/>
        <end position="378"/>
    </location>
</feature>
<proteinExistence type="inferred from homology"/>
<evidence type="ECO:0000313" key="10">
    <source>
        <dbReference type="Proteomes" id="UP000274695"/>
    </source>
</evidence>
<dbReference type="Proteomes" id="UP000274695">
    <property type="component" value="Unassembled WGS sequence"/>
</dbReference>